<gene>
    <name evidence="2" type="ORF">XD72_1901</name>
    <name evidence="3" type="ORF">XE07_2055</name>
</gene>
<protein>
    <submittedName>
        <fullName evidence="3">Uncharacterized protein</fullName>
    </submittedName>
</protein>
<accession>A0A101IGS6</accession>
<dbReference type="EMBL" id="LGFT01000052">
    <property type="protein sequence ID" value="KUK43716.1"/>
    <property type="molecule type" value="Genomic_DNA"/>
</dbReference>
<dbReference type="AlphaFoldDB" id="A0A101IGS6"/>
<dbReference type="Proteomes" id="UP000053961">
    <property type="component" value="Unassembled WGS sequence"/>
</dbReference>
<evidence type="ECO:0000313" key="3">
    <source>
        <dbReference type="EMBL" id="KUK94723.1"/>
    </source>
</evidence>
<feature type="coiled-coil region" evidence="1">
    <location>
        <begin position="32"/>
        <end position="66"/>
    </location>
</feature>
<proteinExistence type="predicted"/>
<dbReference type="Proteomes" id="UP000057043">
    <property type="component" value="Unassembled WGS sequence"/>
</dbReference>
<organism evidence="3 4">
    <name type="scientific">Methanothrix harundinacea</name>
    <dbReference type="NCBI Taxonomy" id="301375"/>
    <lineage>
        <taxon>Archaea</taxon>
        <taxon>Methanobacteriati</taxon>
        <taxon>Methanobacteriota</taxon>
        <taxon>Stenosarchaea group</taxon>
        <taxon>Methanomicrobia</taxon>
        <taxon>Methanotrichales</taxon>
        <taxon>Methanotrichaceae</taxon>
        <taxon>Methanothrix</taxon>
    </lineage>
</organism>
<reference evidence="4 5" key="2">
    <citation type="journal article" date="2015" name="MBio">
        <title>Genome-Resolved Metagenomic Analysis Reveals Roles for Candidate Phyla and Other Microbial Community Members in Biogeochemical Transformations in Oil Reservoirs.</title>
        <authorList>
            <person name="Hu P."/>
            <person name="Tom L."/>
            <person name="Singh A."/>
            <person name="Thomas B.C."/>
            <person name="Baker B.J."/>
            <person name="Piceno Y.M."/>
            <person name="Andersen G.L."/>
            <person name="Banfield J.F."/>
        </authorList>
    </citation>
    <scope>NUCLEOTIDE SEQUENCE [LARGE SCALE GENOMIC DNA]</scope>
    <source>
        <strain evidence="2">57_489</strain>
    </source>
</reference>
<evidence type="ECO:0000256" key="1">
    <source>
        <dbReference type="SAM" id="Coils"/>
    </source>
</evidence>
<dbReference type="PATRIC" id="fig|301375.6.peg.2036"/>
<comment type="caution">
    <text evidence="3">The sequence shown here is derived from an EMBL/GenBank/DDBJ whole genome shotgun (WGS) entry which is preliminary data.</text>
</comment>
<keyword evidence="1" id="KW-0175">Coiled coil</keyword>
<evidence type="ECO:0000313" key="2">
    <source>
        <dbReference type="EMBL" id="KUK43716.1"/>
    </source>
</evidence>
<name>A0A101IGS6_9EURY</name>
<sequence>MLNLDKIERVLKSGDLLDLDDEQLSAELETFIQTLEERDRQISETLETLLEEVEELIALSDELDSEDDLSR</sequence>
<dbReference type="EMBL" id="LGHB01000044">
    <property type="protein sequence ID" value="KUK94723.1"/>
    <property type="molecule type" value="Genomic_DNA"/>
</dbReference>
<evidence type="ECO:0000313" key="5">
    <source>
        <dbReference type="Proteomes" id="UP000057043"/>
    </source>
</evidence>
<reference evidence="3" key="1">
    <citation type="journal article" date="2015" name="MBio">
        <title>Genome-resolved metagenomic analysis reveals roles for candidate phyla and other microbial community members in biogeochemical transformations in oil reservoirs.</title>
        <authorList>
            <person name="Hu P."/>
            <person name="Tom L."/>
            <person name="Singh A."/>
            <person name="Thomas B.C."/>
            <person name="Baker B.J."/>
            <person name="Piceno Y.M."/>
            <person name="Andersen G.L."/>
            <person name="Banfield J.F."/>
        </authorList>
    </citation>
    <scope>NUCLEOTIDE SEQUENCE [LARGE SCALE GENOMIC DNA]</scope>
    <source>
        <strain evidence="3">56_747</strain>
    </source>
</reference>
<evidence type="ECO:0000313" key="4">
    <source>
        <dbReference type="Proteomes" id="UP000053961"/>
    </source>
</evidence>